<dbReference type="Proteomes" id="UP001195483">
    <property type="component" value="Unassembled WGS sequence"/>
</dbReference>
<gene>
    <name evidence="1" type="ORF">CHS0354_012702</name>
</gene>
<dbReference type="EMBL" id="JAEAOA010000768">
    <property type="protein sequence ID" value="KAK3600026.1"/>
    <property type="molecule type" value="Genomic_DNA"/>
</dbReference>
<reference evidence="1" key="2">
    <citation type="journal article" date="2021" name="Genome Biol. Evol.">
        <title>Developing a high-quality reference genome for a parasitic bivalve with doubly uniparental inheritance (Bivalvia: Unionida).</title>
        <authorList>
            <person name="Smith C.H."/>
        </authorList>
    </citation>
    <scope>NUCLEOTIDE SEQUENCE</scope>
    <source>
        <strain evidence="1">CHS0354</strain>
        <tissue evidence="1">Mantle</tissue>
    </source>
</reference>
<keyword evidence="2" id="KW-1185">Reference proteome</keyword>
<sequence>MNPLTENNYSLDILRIFRGGIDFYEKALDLAGIDSYKNATDFKLILQMILRFHALKLSGVISISDMHFTMTAYLHPWASMRSSTVSKLLVTQLLTESTYVMALTMATHRTTHETSPDEIGTNSFRL</sequence>
<accession>A0AAE0SY07</accession>
<comment type="caution">
    <text evidence="1">The sequence shown here is derived from an EMBL/GenBank/DDBJ whole genome shotgun (WGS) entry which is preliminary data.</text>
</comment>
<evidence type="ECO:0000313" key="1">
    <source>
        <dbReference type="EMBL" id="KAK3600026.1"/>
    </source>
</evidence>
<name>A0AAE0SY07_9BIVA</name>
<evidence type="ECO:0000313" key="2">
    <source>
        <dbReference type="Proteomes" id="UP001195483"/>
    </source>
</evidence>
<reference evidence="1" key="1">
    <citation type="journal article" date="2021" name="Genome Biol. Evol.">
        <title>A High-Quality Reference Genome for a Parasitic Bivalve with Doubly Uniparental Inheritance (Bivalvia: Unionida).</title>
        <authorList>
            <person name="Smith C.H."/>
        </authorList>
    </citation>
    <scope>NUCLEOTIDE SEQUENCE</scope>
    <source>
        <strain evidence="1">CHS0354</strain>
    </source>
</reference>
<protein>
    <submittedName>
        <fullName evidence="1">Uncharacterized protein</fullName>
    </submittedName>
</protein>
<organism evidence="1 2">
    <name type="scientific">Potamilus streckersoni</name>
    <dbReference type="NCBI Taxonomy" id="2493646"/>
    <lineage>
        <taxon>Eukaryota</taxon>
        <taxon>Metazoa</taxon>
        <taxon>Spiralia</taxon>
        <taxon>Lophotrochozoa</taxon>
        <taxon>Mollusca</taxon>
        <taxon>Bivalvia</taxon>
        <taxon>Autobranchia</taxon>
        <taxon>Heteroconchia</taxon>
        <taxon>Palaeoheterodonta</taxon>
        <taxon>Unionida</taxon>
        <taxon>Unionoidea</taxon>
        <taxon>Unionidae</taxon>
        <taxon>Ambleminae</taxon>
        <taxon>Lampsilini</taxon>
        <taxon>Potamilus</taxon>
    </lineage>
</organism>
<dbReference type="AlphaFoldDB" id="A0AAE0SY07"/>
<proteinExistence type="predicted"/>
<reference evidence="1" key="3">
    <citation type="submission" date="2023-05" db="EMBL/GenBank/DDBJ databases">
        <authorList>
            <person name="Smith C.H."/>
        </authorList>
    </citation>
    <scope>NUCLEOTIDE SEQUENCE</scope>
    <source>
        <strain evidence="1">CHS0354</strain>
        <tissue evidence="1">Mantle</tissue>
    </source>
</reference>